<evidence type="ECO:0000256" key="1">
    <source>
        <dbReference type="SAM" id="MobiDB-lite"/>
    </source>
</evidence>
<keyword evidence="3" id="KW-1185">Reference proteome</keyword>
<reference evidence="2 3" key="1">
    <citation type="journal article" date="2007" name="Nature">
        <title>Evolution of genes and genomes on the Drosophila phylogeny.</title>
        <authorList>
            <consortium name="Drosophila 12 Genomes Consortium"/>
            <person name="Clark A.G."/>
            <person name="Eisen M.B."/>
            <person name="Smith D.R."/>
            <person name="Bergman C.M."/>
            <person name="Oliver B."/>
            <person name="Markow T.A."/>
            <person name="Kaufman T.C."/>
            <person name="Kellis M."/>
            <person name="Gelbart W."/>
            <person name="Iyer V.N."/>
            <person name="Pollard D.A."/>
            <person name="Sackton T.B."/>
            <person name="Larracuente A.M."/>
            <person name="Singh N.D."/>
            <person name="Abad J.P."/>
            <person name="Abt D.N."/>
            <person name="Adryan B."/>
            <person name="Aguade M."/>
            <person name="Akashi H."/>
            <person name="Anderson W.W."/>
            <person name="Aquadro C.F."/>
            <person name="Ardell D.H."/>
            <person name="Arguello R."/>
            <person name="Artieri C.G."/>
            <person name="Barbash D.A."/>
            <person name="Barker D."/>
            <person name="Barsanti P."/>
            <person name="Batterham P."/>
            <person name="Batzoglou S."/>
            <person name="Begun D."/>
            <person name="Bhutkar A."/>
            <person name="Blanco E."/>
            <person name="Bosak S.A."/>
            <person name="Bradley R.K."/>
            <person name="Brand A.D."/>
            <person name="Brent M.R."/>
            <person name="Brooks A.N."/>
            <person name="Brown R.H."/>
            <person name="Butlin R.K."/>
            <person name="Caggese C."/>
            <person name="Calvi B.R."/>
            <person name="Bernardo de Carvalho A."/>
            <person name="Caspi A."/>
            <person name="Castrezana S."/>
            <person name="Celniker S.E."/>
            <person name="Chang J.L."/>
            <person name="Chapple C."/>
            <person name="Chatterji S."/>
            <person name="Chinwalla A."/>
            <person name="Civetta A."/>
            <person name="Clifton S.W."/>
            <person name="Comeron J.M."/>
            <person name="Costello J.C."/>
            <person name="Coyne J.A."/>
            <person name="Daub J."/>
            <person name="David R.G."/>
            <person name="Delcher A.L."/>
            <person name="Delehaunty K."/>
            <person name="Do C.B."/>
            <person name="Ebling H."/>
            <person name="Edwards K."/>
            <person name="Eickbush T."/>
            <person name="Evans J.D."/>
            <person name="Filipski A."/>
            <person name="Findeiss S."/>
            <person name="Freyhult E."/>
            <person name="Fulton L."/>
            <person name="Fulton R."/>
            <person name="Garcia A.C."/>
            <person name="Gardiner A."/>
            <person name="Garfield D.A."/>
            <person name="Garvin B.E."/>
            <person name="Gibson G."/>
            <person name="Gilbert D."/>
            <person name="Gnerre S."/>
            <person name="Godfrey J."/>
            <person name="Good R."/>
            <person name="Gotea V."/>
            <person name="Gravely B."/>
            <person name="Greenberg A.J."/>
            <person name="Griffiths-Jones S."/>
            <person name="Gross S."/>
            <person name="Guigo R."/>
            <person name="Gustafson E.A."/>
            <person name="Haerty W."/>
            <person name="Hahn M.W."/>
            <person name="Halligan D.L."/>
            <person name="Halpern A.L."/>
            <person name="Halter G.M."/>
            <person name="Han M.V."/>
            <person name="Heger A."/>
            <person name="Hillier L."/>
            <person name="Hinrichs A.S."/>
            <person name="Holmes I."/>
            <person name="Hoskins R.A."/>
            <person name="Hubisz M.J."/>
            <person name="Hultmark D."/>
            <person name="Huntley M.A."/>
            <person name="Jaffe D.B."/>
            <person name="Jagadeeshan S."/>
            <person name="Jeck W.R."/>
            <person name="Johnson J."/>
            <person name="Jones C.D."/>
            <person name="Jordan W.C."/>
            <person name="Karpen G.H."/>
            <person name="Kataoka E."/>
            <person name="Keightley P.D."/>
            <person name="Kheradpour P."/>
            <person name="Kirkness E.F."/>
            <person name="Koerich L.B."/>
            <person name="Kristiansen K."/>
            <person name="Kudrna D."/>
            <person name="Kulathinal R.J."/>
            <person name="Kumar S."/>
            <person name="Kwok R."/>
            <person name="Lander E."/>
            <person name="Langley C.H."/>
            <person name="Lapoint R."/>
            <person name="Lazzaro B.P."/>
            <person name="Lee S.J."/>
            <person name="Levesque L."/>
            <person name="Li R."/>
            <person name="Lin C.F."/>
            <person name="Lin M.F."/>
            <person name="Lindblad-Toh K."/>
            <person name="Llopart A."/>
            <person name="Long M."/>
            <person name="Low L."/>
            <person name="Lozovsky E."/>
            <person name="Lu J."/>
            <person name="Luo M."/>
            <person name="Machado C.A."/>
            <person name="Makalowski W."/>
            <person name="Marzo M."/>
            <person name="Matsuda M."/>
            <person name="Matzkin L."/>
            <person name="McAllister B."/>
            <person name="McBride C.S."/>
            <person name="McKernan B."/>
            <person name="McKernan K."/>
            <person name="Mendez-Lago M."/>
            <person name="Minx P."/>
            <person name="Mollenhauer M.U."/>
            <person name="Montooth K."/>
            <person name="Mount S.M."/>
            <person name="Mu X."/>
            <person name="Myers E."/>
            <person name="Negre B."/>
            <person name="Newfeld S."/>
            <person name="Nielsen R."/>
            <person name="Noor M.A."/>
            <person name="O'Grady P."/>
            <person name="Pachter L."/>
            <person name="Papaceit M."/>
            <person name="Parisi M.J."/>
            <person name="Parisi M."/>
            <person name="Parts L."/>
            <person name="Pedersen J.S."/>
            <person name="Pesole G."/>
            <person name="Phillippy A.M."/>
            <person name="Ponting C.P."/>
            <person name="Pop M."/>
            <person name="Porcelli D."/>
            <person name="Powell J.R."/>
            <person name="Prohaska S."/>
            <person name="Pruitt K."/>
            <person name="Puig M."/>
            <person name="Quesneville H."/>
            <person name="Ram K.R."/>
            <person name="Rand D."/>
            <person name="Rasmussen M.D."/>
            <person name="Reed L.K."/>
            <person name="Reenan R."/>
            <person name="Reily A."/>
            <person name="Remington K.A."/>
            <person name="Rieger T.T."/>
            <person name="Ritchie M.G."/>
            <person name="Robin C."/>
            <person name="Rogers Y.H."/>
            <person name="Rohde C."/>
            <person name="Rozas J."/>
            <person name="Rubenfield M.J."/>
            <person name="Ruiz A."/>
            <person name="Russo S."/>
            <person name="Salzberg S.L."/>
            <person name="Sanchez-Gracia A."/>
            <person name="Saranga D.J."/>
            <person name="Sato H."/>
            <person name="Schaeffer S.W."/>
            <person name="Schatz M.C."/>
            <person name="Schlenke T."/>
            <person name="Schwartz R."/>
            <person name="Segarra C."/>
            <person name="Singh R.S."/>
            <person name="Sirot L."/>
            <person name="Sirota M."/>
            <person name="Sisneros N.B."/>
            <person name="Smith C.D."/>
            <person name="Smith T.F."/>
            <person name="Spieth J."/>
            <person name="Stage D.E."/>
            <person name="Stark A."/>
            <person name="Stephan W."/>
            <person name="Strausberg R.L."/>
            <person name="Strempel S."/>
            <person name="Sturgill D."/>
            <person name="Sutton G."/>
            <person name="Sutton G.G."/>
            <person name="Tao W."/>
            <person name="Teichmann S."/>
            <person name="Tobari Y.N."/>
            <person name="Tomimura Y."/>
            <person name="Tsolas J.M."/>
            <person name="Valente V.L."/>
            <person name="Venter E."/>
            <person name="Venter J.C."/>
            <person name="Vicario S."/>
            <person name="Vieira F.G."/>
            <person name="Vilella A.J."/>
            <person name="Villasante A."/>
            <person name="Walenz B."/>
            <person name="Wang J."/>
            <person name="Wasserman M."/>
            <person name="Watts T."/>
            <person name="Wilson D."/>
            <person name="Wilson R.K."/>
            <person name="Wing R.A."/>
            <person name="Wolfner M.F."/>
            <person name="Wong A."/>
            <person name="Wong G.K."/>
            <person name="Wu C.I."/>
            <person name="Wu G."/>
            <person name="Yamamoto D."/>
            <person name="Yang H.P."/>
            <person name="Yang S.P."/>
            <person name="Yorke J.A."/>
            <person name="Yoshida K."/>
            <person name="Zdobnov E."/>
            <person name="Zhang P."/>
            <person name="Zhang Y."/>
            <person name="Zimin A.V."/>
            <person name="Baldwin J."/>
            <person name="Abdouelleil A."/>
            <person name="Abdulkadir J."/>
            <person name="Abebe A."/>
            <person name="Abera B."/>
            <person name="Abreu J."/>
            <person name="Acer S.C."/>
            <person name="Aftuck L."/>
            <person name="Alexander A."/>
            <person name="An P."/>
            <person name="Anderson E."/>
            <person name="Anderson S."/>
            <person name="Arachi H."/>
            <person name="Azer M."/>
            <person name="Bachantsang P."/>
            <person name="Barry A."/>
            <person name="Bayul T."/>
            <person name="Berlin A."/>
            <person name="Bessette D."/>
            <person name="Bloom T."/>
            <person name="Blye J."/>
            <person name="Boguslavskiy L."/>
            <person name="Bonnet C."/>
            <person name="Boukhgalter B."/>
            <person name="Bourzgui I."/>
            <person name="Brown A."/>
            <person name="Cahill P."/>
            <person name="Channer S."/>
            <person name="Cheshatsang Y."/>
            <person name="Chuda L."/>
            <person name="Citroen M."/>
            <person name="Collymore A."/>
            <person name="Cooke P."/>
            <person name="Costello M."/>
            <person name="D'Aco K."/>
            <person name="Daza R."/>
            <person name="De Haan G."/>
            <person name="DeGray S."/>
            <person name="DeMaso C."/>
            <person name="Dhargay N."/>
            <person name="Dooley K."/>
            <person name="Dooley E."/>
            <person name="Doricent M."/>
            <person name="Dorje P."/>
            <person name="Dorjee K."/>
            <person name="Dupes A."/>
            <person name="Elong R."/>
            <person name="Falk J."/>
            <person name="Farina A."/>
            <person name="Faro S."/>
            <person name="Ferguson D."/>
            <person name="Fisher S."/>
            <person name="Foley C.D."/>
            <person name="Franke A."/>
            <person name="Friedrich D."/>
            <person name="Gadbois L."/>
            <person name="Gearin G."/>
            <person name="Gearin C.R."/>
            <person name="Giannoukos G."/>
            <person name="Goode T."/>
            <person name="Graham J."/>
            <person name="Grandbois E."/>
            <person name="Grewal S."/>
            <person name="Gyaltsen K."/>
            <person name="Hafez N."/>
            <person name="Hagos B."/>
            <person name="Hall J."/>
            <person name="Henson C."/>
            <person name="Hollinger A."/>
            <person name="Honan T."/>
            <person name="Huard M.D."/>
            <person name="Hughes L."/>
            <person name="Hurhula B."/>
            <person name="Husby M.E."/>
            <person name="Kamat A."/>
            <person name="Kanga B."/>
            <person name="Kashin S."/>
            <person name="Khazanovich D."/>
            <person name="Kisner P."/>
            <person name="Lance K."/>
            <person name="Lara M."/>
            <person name="Lee W."/>
            <person name="Lennon N."/>
            <person name="Letendre F."/>
            <person name="LeVine R."/>
            <person name="Lipovsky A."/>
            <person name="Liu X."/>
            <person name="Liu J."/>
            <person name="Liu S."/>
            <person name="Lokyitsang T."/>
            <person name="Lokyitsang Y."/>
            <person name="Lubonja R."/>
            <person name="Lui A."/>
            <person name="MacDonald P."/>
            <person name="Magnisalis V."/>
            <person name="Maru K."/>
            <person name="Matthews C."/>
            <person name="McCusker W."/>
            <person name="McDonough S."/>
            <person name="Mehta T."/>
            <person name="Meldrim J."/>
            <person name="Meneus L."/>
            <person name="Mihai O."/>
            <person name="Mihalev A."/>
            <person name="Mihova T."/>
            <person name="Mittelman R."/>
            <person name="Mlenga V."/>
            <person name="Montmayeur A."/>
            <person name="Mulrain L."/>
            <person name="Navidi A."/>
            <person name="Naylor J."/>
            <person name="Negash T."/>
            <person name="Nguyen T."/>
            <person name="Nguyen N."/>
            <person name="Nicol R."/>
            <person name="Norbu C."/>
            <person name="Norbu N."/>
            <person name="Novod N."/>
            <person name="O'Neill B."/>
            <person name="Osman S."/>
            <person name="Markiewicz E."/>
            <person name="Oyono O.L."/>
            <person name="Patti C."/>
            <person name="Phunkhang P."/>
            <person name="Pierre F."/>
            <person name="Priest M."/>
            <person name="Raghuraman S."/>
            <person name="Rege F."/>
            <person name="Reyes R."/>
            <person name="Rise C."/>
            <person name="Rogov P."/>
            <person name="Ross K."/>
            <person name="Ryan E."/>
            <person name="Settipalli S."/>
            <person name="Shea T."/>
            <person name="Sherpa N."/>
            <person name="Shi L."/>
            <person name="Shih D."/>
            <person name="Sparrow T."/>
            <person name="Spaulding J."/>
            <person name="Stalker J."/>
            <person name="Stange-Thomann N."/>
            <person name="Stavropoulos S."/>
            <person name="Stone C."/>
            <person name="Strader C."/>
            <person name="Tesfaye S."/>
            <person name="Thomson T."/>
            <person name="Thoulutsang Y."/>
            <person name="Thoulutsang D."/>
            <person name="Topham K."/>
            <person name="Topping I."/>
            <person name="Tsamla T."/>
            <person name="Vassiliev H."/>
            <person name="Vo A."/>
            <person name="Wangchuk T."/>
            <person name="Wangdi T."/>
            <person name="Weiand M."/>
            <person name="Wilkinson J."/>
            <person name="Wilson A."/>
            <person name="Yadav S."/>
            <person name="Young G."/>
            <person name="Yu Q."/>
            <person name="Zembek L."/>
            <person name="Zhong D."/>
            <person name="Zimmer A."/>
            <person name="Zwirko Z."/>
            <person name="Jaffe D.B."/>
            <person name="Alvarez P."/>
            <person name="Brockman W."/>
            <person name="Butler J."/>
            <person name="Chin C."/>
            <person name="Gnerre S."/>
            <person name="Grabherr M."/>
            <person name="Kleber M."/>
            <person name="Mauceli E."/>
            <person name="MacCallum I."/>
        </authorList>
    </citation>
    <scope>NUCLEOTIDE SEQUENCE [LARGE SCALE GENOMIC DNA]</scope>
    <source>
        <strain evidence="3">Tucson 14024-0371.13</strain>
    </source>
</reference>
<name>A0A0N8NYW1_DROAN</name>
<dbReference type="Proteomes" id="UP000007801">
    <property type="component" value="Unassembled WGS sequence"/>
</dbReference>
<feature type="compositionally biased region" description="Basic and acidic residues" evidence="1">
    <location>
        <begin position="118"/>
        <end position="130"/>
    </location>
</feature>
<dbReference type="EMBL" id="CH905278">
    <property type="protein sequence ID" value="KPU72628.1"/>
    <property type="molecule type" value="Genomic_DNA"/>
</dbReference>
<sequence>MEAKKSSQPSSHASPVVSSDESDLEILDLPGWDVRRLQGDGPRGDPPVENGSSGRACRNAPKSGAPKVPAEQGHPAGPLGQEGGAGRADKEDDGATGMAKPEVAAGEATHPAPAGAEGGRDRGGAVDERSVGVASPEGEAGAGEASLLPGEEAAEAGAPKGRVDRRWRSGARAELAAGAKEEGGGRGPKEERKAGQVEHSLADWARKFPGARRPERDTRHPEAIK</sequence>
<evidence type="ECO:0000313" key="2">
    <source>
        <dbReference type="EMBL" id="KPU72628.1"/>
    </source>
</evidence>
<feature type="compositionally biased region" description="Polar residues" evidence="1">
    <location>
        <begin position="1"/>
        <end position="19"/>
    </location>
</feature>
<evidence type="ECO:0000313" key="3">
    <source>
        <dbReference type="Proteomes" id="UP000007801"/>
    </source>
</evidence>
<organism evidence="2 3">
    <name type="scientific">Drosophila ananassae</name>
    <name type="common">Fruit fly</name>
    <dbReference type="NCBI Taxonomy" id="7217"/>
    <lineage>
        <taxon>Eukaryota</taxon>
        <taxon>Metazoa</taxon>
        <taxon>Ecdysozoa</taxon>
        <taxon>Arthropoda</taxon>
        <taxon>Hexapoda</taxon>
        <taxon>Insecta</taxon>
        <taxon>Pterygota</taxon>
        <taxon>Neoptera</taxon>
        <taxon>Endopterygota</taxon>
        <taxon>Diptera</taxon>
        <taxon>Brachycera</taxon>
        <taxon>Muscomorpha</taxon>
        <taxon>Ephydroidea</taxon>
        <taxon>Drosophilidae</taxon>
        <taxon>Drosophila</taxon>
        <taxon>Sophophora</taxon>
    </lineage>
</organism>
<feature type="region of interest" description="Disordered" evidence="1">
    <location>
        <begin position="1"/>
        <end position="225"/>
    </location>
</feature>
<protein>
    <submittedName>
        <fullName evidence="2">Uncharacterized protein</fullName>
    </submittedName>
</protein>
<proteinExistence type="predicted"/>
<dbReference type="AlphaFoldDB" id="A0A0N8NYW1"/>
<gene>
    <name evidence="2" type="primary">Dana\GF26851</name>
    <name evidence="2" type="ORF">GF26851</name>
</gene>
<dbReference type="InParanoid" id="A0A0N8NYW1"/>
<feature type="compositionally biased region" description="Basic and acidic residues" evidence="1">
    <location>
        <begin position="179"/>
        <end position="225"/>
    </location>
</feature>
<accession>A0A0N8NYW1</accession>
<feature type="compositionally biased region" description="Low complexity" evidence="1">
    <location>
        <begin position="131"/>
        <end position="158"/>
    </location>
</feature>
<dbReference type="STRING" id="7217.A0A0N8NYW1"/>